<comment type="caution">
    <text evidence="2">The sequence shown here is derived from an EMBL/GenBank/DDBJ whole genome shotgun (WGS) entry which is preliminary data.</text>
</comment>
<dbReference type="AlphaFoldDB" id="A0A9D2BJQ8"/>
<accession>A0A9D2BJQ8</accession>
<dbReference type="GO" id="GO:0003676">
    <property type="term" value="F:nucleic acid binding"/>
    <property type="evidence" value="ECO:0007669"/>
    <property type="project" value="InterPro"/>
</dbReference>
<name>A0A9D2BJQ8_9FIRM</name>
<dbReference type="EMBL" id="DXEK01000153">
    <property type="protein sequence ID" value="HIX77744.1"/>
    <property type="molecule type" value="Genomic_DNA"/>
</dbReference>
<dbReference type="Pfam" id="PF00075">
    <property type="entry name" value="RNase_H"/>
    <property type="match status" value="1"/>
</dbReference>
<gene>
    <name evidence="2" type="ORF">H9734_09160</name>
</gene>
<feature type="domain" description="RNase H type-1" evidence="1">
    <location>
        <begin position="26"/>
        <end position="163"/>
    </location>
</feature>
<sequence>MEDDGWLEADAAPDAFSVFDMMKENGGSEAVAYVDGSYYHPDRKFSCGVVLFWKGREFHFKEAYTDPDLASMRNVAGEIKGAQKAMEYCLKHGISSLCIFHDYEGIAKWCEGQWEAKKEGTRAYRDFYRRASEKLNITFRKVKGHSGDTWNDLADRLAKEALRLC</sequence>
<evidence type="ECO:0000259" key="1">
    <source>
        <dbReference type="PROSITE" id="PS50879"/>
    </source>
</evidence>
<dbReference type="Proteomes" id="UP000886890">
    <property type="component" value="Unassembled WGS sequence"/>
</dbReference>
<dbReference type="SUPFAM" id="SSF53098">
    <property type="entry name" value="Ribonuclease H-like"/>
    <property type="match status" value="1"/>
</dbReference>
<dbReference type="InterPro" id="IPR036397">
    <property type="entry name" value="RNaseH_sf"/>
</dbReference>
<evidence type="ECO:0000313" key="3">
    <source>
        <dbReference type="Proteomes" id="UP000886890"/>
    </source>
</evidence>
<protein>
    <submittedName>
        <fullName evidence="2">RNase H</fullName>
    </submittedName>
</protein>
<dbReference type="CDD" id="cd09277">
    <property type="entry name" value="RNase_HI_bacteria_like"/>
    <property type="match status" value="1"/>
</dbReference>
<dbReference type="Gene3D" id="3.30.420.10">
    <property type="entry name" value="Ribonuclease H-like superfamily/Ribonuclease H"/>
    <property type="match status" value="1"/>
</dbReference>
<organism evidence="2 3">
    <name type="scientific">Candidatus Fusicatenibacter merdavium</name>
    <dbReference type="NCBI Taxonomy" id="2838600"/>
    <lineage>
        <taxon>Bacteria</taxon>
        <taxon>Bacillati</taxon>
        <taxon>Bacillota</taxon>
        <taxon>Clostridia</taxon>
        <taxon>Lachnospirales</taxon>
        <taxon>Lachnospiraceae</taxon>
        <taxon>Fusicatenibacter</taxon>
    </lineage>
</organism>
<reference evidence="2" key="2">
    <citation type="submission" date="2021-04" db="EMBL/GenBank/DDBJ databases">
        <authorList>
            <person name="Gilroy R."/>
        </authorList>
    </citation>
    <scope>NUCLEOTIDE SEQUENCE</scope>
    <source>
        <strain evidence="2">CHK183-1962</strain>
    </source>
</reference>
<dbReference type="PROSITE" id="PS50879">
    <property type="entry name" value="RNASE_H_1"/>
    <property type="match status" value="1"/>
</dbReference>
<reference evidence="2" key="1">
    <citation type="journal article" date="2021" name="PeerJ">
        <title>Extensive microbial diversity within the chicken gut microbiome revealed by metagenomics and culture.</title>
        <authorList>
            <person name="Gilroy R."/>
            <person name="Ravi A."/>
            <person name="Getino M."/>
            <person name="Pursley I."/>
            <person name="Horton D.L."/>
            <person name="Alikhan N.F."/>
            <person name="Baker D."/>
            <person name="Gharbi K."/>
            <person name="Hall N."/>
            <person name="Watson M."/>
            <person name="Adriaenssens E.M."/>
            <person name="Foster-Nyarko E."/>
            <person name="Jarju S."/>
            <person name="Secka A."/>
            <person name="Antonio M."/>
            <person name="Oren A."/>
            <person name="Chaudhuri R.R."/>
            <person name="La Ragione R."/>
            <person name="Hildebrand F."/>
            <person name="Pallen M.J."/>
        </authorList>
    </citation>
    <scope>NUCLEOTIDE SEQUENCE</scope>
    <source>
        <strain evidence="2">CHK183-1962</strain>
    </source>
</reference>
<dbReference type="GO" id="GO:0004523">
    <property type="term" value="F:RNA-DNA hybrid ribonuclease activity"/>
    <property type="evidence" value="ECO:0007669"/>
    <property type="project" value="InterPro"/>
</dbReference>
<dbReference type="InterPro" id="IPR012337">
    <property type="entry name" value="RNaseH-like_sf"/>
</dbReference>
<evidence type="ECO:0000313" key="2">
    <source>
        <dbReference type="EMBL" id="HIX77744.1"/>
    </source>
</evidence>
<proteinExistence type="predicted"/>
<dbReference type="InterPro" id="IPR002156">
    <property type="entry name" value="RNaseH_domain"/>
</dbReference>